<proteinExistence type="predicted"/>
<sequence>MAEARFPSYFPGHRTTLSASPFSYRYYPQTGTYLGVVTIANASFQLGHVYVAGAGLGTLTNPTDMGSLENFIKPLECPGGTFHTPPTVSGTALLPVCNNVYIDPSVPTEQWAGIIDGINVAIGMNTAVYGALMSTMPDVIVCESAACGDYFAGPSRRNTTLYPNTYAGTYVAPRLTVVLTSATWTQNPYVLAHEFSHVEVSVRLNGQHVPAWFDEGLATYLAGEPICTNVTGKGIADLRTLDDEGDWVAYTGSVDAFFKTYCQAGAEVGAWVRARDSAAIGQLLQAVRQGQSFSTQYGAMMTQ</sequence>
<reference evidence="1" key="1">
    <citation type="submission" date="2020-11" db="EMBL/GenBank/DDBJ databases">
        <title>Bacterial whole genome sequence for Caenimonas sp. DR4.4.</title>
        <authorList>
            <person name="Le V."/>
            <person name="Ko S.-R."/>
            <person name="Ahn C.-Y."/>
            <person name="Oh H.-M."/>
        </authorList>
    </citation>
    <scope>NUCLEOTIDE SEQUENCE</scope>
    <source>
        <strain evidence="1">DR4.4</strain>
    </source>
</reference>
<dbReference type="AlphaFoldDB" id="A0A931MHR1"/>
<gene>
    <name evidence="1" type="ORF">I5803_15020</name>
</gene>
<dbReference type="RefSeq" id="WP_196987141.1">
    <property type="nucleotide sequence ID" value="NZ_JADWYS010000001.1"/>
</dbReference>
<comment type="caution">
    <text evidence="1">The sequence shown here is derived from an EMBL/GenBank/DDBJ whole genome shotgun (WGS) entry which is preliminary data.</text>
</comment>
<dbReference type="Proteomes" id="UP000651050">
    <property type="component" value="Unassembled WGS sequence"/>
</dbReference>
<name>A0A931MHR1_9BURK</name>
<dbReference type="EMBL" id="JADWYS010000001">
    <property type="protein sequence ID" value="MBG9389341.1"/>
    <property type="molecule type" value="Genomic_DNA"/>
</dbReference>
<evidence type="ECO:0000313" key="1">
    <source>
        <dbReference type="EMBL" id="MBG9389341.1"/>
    </source>
</evidence>
<accession>A0A931MHR1</accession>
<evidence type="ECO:0000313" key="2">
    <source>
        <dbReference type="Proteomes" id="UP000651050"/>
    </source>
</evidence>
<keyword evidence="2" id="KW-1185">Reference proteome</keyword>
<protein>
    <submittedName>
        <fullName evidence="1">Uncharacterized protein</fullName>
    </submittedName>
</protein>
<organism evidence="1 2">
    <name type="scientific">Caenimonas aquaedulcis</name>
    <dbReference type="NCBI Taxonomy" id="2793270"/>
    <lineage>
        <taxon>Bacteria</taxon>
        <taxon>Pseudomonadati</taxon>
        <taxon>Pseudomonadota</taxon>
        <taxon>Betaproteobacteria</taxon>
        <taxon>Burkholderiales</taxon>
        <taxon>Comamonadaceae</taxon>
        <taxon>Caenimonas</taxon>
    </lineage>
</organism>